<sequence>MWNICVAYIDMVYNYLQLA</sequence>
<reference evidence="1" key="1">
    <citation type="submission" date="2014-09" db="EMBL/GenBank/DDBJ databases">
        <authorList>
            <person name="Magalhaes I.L.F."/>
            <person name="Oliveira U."/>
            <person name="Santos F.R."/>
            <person name="Vidigal T.H.D.A."/>
            <person name="Brescovit A.D."/>
            <person name="Santos A.J."/>
        </authorList>
    </citation>
    <scope>NUCLEOTIDE SEQUENCE</scope>
    <source>
        <tissue evidence="1">Shoot tissue taken approximately 20 cm above the soil surface</tissue>
    </source>
</reference>
<dbReference type="EMBL" id="GBRH01167750">
    <property type="protein sequence ID" value="JAE30146.1"/>
    <property type="molecule type" value="Transcribed_RNA"/>
</dbReference>
<protein>
    <submittedName>
        <fullName evidence="1">Uncharacterized protein</fullName>
    </submittedName>
</protein>
<accession>A0A0A9H5N4</accession>
<reference evidence="1" key="2">
    <citation type="journal article" date="2015" name="Data Brief">
        <title>Shoot transcriptome of the giant reed, Arundo donax.</title>
        <authorList>
            <person name="Barrero R.A."/>
            <person name="Guerrero F.D."/>
            <person name="Moolhuijzen P."/>
            <person name="Goolsby J.A."/>
            <person name="Tidwell J."/>
            <person name="Bellgard S.E."/>
            <person name="Bellgard M.I."/>
        </authorList>
    </citation>
    <scope>NUCLEOTIDE SEQUENCE</scope>
    <source>
        <tissue evidence="1">Shoot tissue taken approximately 20 cm above the soil surface</tissue>
    </source>
</reference>
<proteinExistence type="predicted"/>
<name>A0A0A9H5N4_ARUDO</name>
<organism evidence="1">
    <name type="scientific">Arundo donax</name>
    <name type="common">Giant reed</name>
    <name type="synonym">Donax arundinaceus</name>
    <dbReference type="NCBI Taxonomy" id="35708"/>
    <lineage>
        <taxon>Eukaryota</taxon>
        <taxon>Viridiplantae</taxon>
        <taxon>Streptophyta</taxon>
        <taxon>Embryophyta</taxon>
        <taxon>Tracheophyta</taxon>
        <taxon>Spermatophyta</taxon>
        <taxon>Magnoliopsida</taxon>
        <taxon>Liliopsida</taxon>
        <taxon>Poales</taxon>
        <taxon>Poaceae</taxon>
        <taxon>PACMAD clade</taxon>
        <taxon>Arundinoideae</taxon>
        <taxon>Arundineae</taxon>
        <taxon>Arundo</taxon>
    </lineage>
</organism>
<evidence type="ECO:0000313" key="1">
    <source>
        <dbReference type="EMBL" id="JAE30146.1"/>
    </source>
</evidence>
<dbReference type="AlphaFoldDB" id="A0A0A9H5N4"/>